<sequence>MTVFEWLRQAKQRLQEAGLEQSMADVLLRQLLDWTNTEVMMKRGVALVHVQIDALEQALSRVLDGEPVQYVTGSEWFYGRRFKVSPAVLIPRPETEELVQLVLAEMAAMRLETVVDVGTGSGAIALSLKSERPDLLVTATDISPEALAVARINAAELAAEVTFLEGDLLQPLIDQQRKVAVIVSNPPYIAAAETAVMDQSVIAYEPHLALFAADDGLALYERMLQQLPLVLLPGGIVAFEIGYQQGEALTRMVHRYYPTATVTVLKDLAGHDRMLLIKEVLT</sequence>
<feature type="binding site" evidence="5">
    <location>
        <begin position="118"/>
        <end position="122"/>
    </location>
    <ligand>
        <name>S-adenosyl-L-methionine</name>
        <dbReference type="ChEBI" id="CHEBI:59789"/>
    </ligand>
</feature>
<dbReference type="SUPFAM" id="SSF53335">
    <property type="entry name" value="S-adenosyl-L-methionine-dependent methyltransferases"/>
    <property type="match status" value="1"/>
</dbReference>
<organism evidence="8 9">
    <name type="scientific">Brochothrix campestris FSL F6-1037</name>
    <dbReference type="NCBI Taxonomy" id="1265861"/>
    <lineage>
        <taxon>Bacteria</taxon>
        <taxon>Bacillati</taxon>
        <taxon>Bacillota</taxon>
        <taxon>Bacilli</taxon>
        <taxon>Bacillales</taxon>
        <taxon>Listeriaceae</taxon>
        <taxon>Brochothrix</taxon>
    </lineage>
</organism>
<feature type="binding site" evidence="5">
    <location>
        <begin position="185"/>
        <end position="188"/>
    </location>
    <ligand>
        <name>substrate</name>
    </ligand>
</feature>
<dbReference type="GO" id="GO:0102559">
    <property type="term" value="F:peptide chain release factor N(5)-glutamine methyltransferase activity"/>
    <property type="evidence" value="ECO:0007669"/>
    <property type="project" value="UniProtKB-EC"/>
</dbReference>
<accession>W7CWC4</accession>
<dbReference type="PANTHER" id="PTHR18895">
    <property type="entry name" value="HEMK METHYLTRANSFERASE"/>
    <property type="match status" value="1"/>
</dbReference>
<comment type="similarity">
    <text evidence="5">Belongs to the protein N5-glutamine methyltransferase family. PrmC subfamily.</text>
</comment>
<dbReference type="InterPro" id="IPR050320">
    <property type="entry name" value="N5-glutamine_MTase"/>
</dbReference>
<dbReference type="PROSITE" id="PS00092">
    <property type="entry name" value="N6_MTASE"/>
    <property type="match status" value="1"/>
</dbReference>
<keyword evidence="1 5" id="KW-0489">Methyltransferase</keyword>
<dbReference type="InterPro" id="IPR029063">
    <property type="entry name" value="SAM-dependent_MTases_sf"/>
</dbReference>
<dbReference type="Pfam" id="PF17827">
    <property type="entry name" value="PrmC_N"/>
    <property type="match status" value="1"/>
</dbReference>
<evidence type="ECO:0000256" key="3">
    <source>
        <dbReference type="ARBA" id="ARBA00022691"/>
    </source>
</evidence>
<feature type="binding site" evidence="5">
    <location>
        <position position="185"/>
    </location>
    <ligand>
        <name>S-adenosyl-L-methionine</name>
        <dbReference type="ChEBI" id="CHEBI:59789"/>
    </ligand>
</feature>
<evidence type="ECO:0000256" key="4">
    <source>
        <dbReference type="ARBA" id="ARBA00048391"/>
    </source>
</evidence>
<keyword evidence="9" id="KW-1185">Reference proteome</keyword>
<keyword evidence="2 5" id="KW-0808">Transferase</keyword>
<dbReference type="Gene3D" id="3.40.50.150">
    <property type="entry name" value="Vaccinia Virus protein VP39"/>
    <property type="match status" value="1"/>
</dbReference>
<evidence type="ECO:0000256" key="5">
    <source>
        <dbReference type="HAMAP-Rule" id="MF_02126"/>
    </source>
</evidence>
<dbReference type="InterPro" id="IPR004556">
    <property type="entry name" value="HemK-like"/>
</dbReference>
<dbReference type="GO" id="GO:0032259">
    <property type="term" value="P:methylation"/>
    <property type="evidence" value="ECO:0007669"/>
    <property type="project" value="UniProtKB-KW"/>
</dbReference>
<evidence type="ECO:0000256" key="2">
    <source>
        <dbReference type="ARBA" id="ARBA00022679"/>
    </source>
</evidence>
<evidence type="ECO:0000259" key="6">
    <source>
        <dbReference type="Pfam" id="PF05175"/>
    </source>
</evidence>
<comment type="function">
    <text evidence="5">Methylates the class 1 translation termination release factors RF1/PrfA and RF2/PrfB on the glutamine residue of the universally conserved GGQ motif.</text>
</comment>
<comment type="caution">
    <text evidence="5">Lacks conserved residue(s) required for the propagation of feature annotation.</text>
</comment>
<dbReference type="Pfam" id="PF05175">
    <property type="entry name" value="MTS"/>
    <property type="match status" value="1"/>
</dbReference>
<dbReference type="STRING" id="1265861.BCAMP_06445"/>
<proteinExistence type="inferred from homology"/>
<dbReference type="InterPro" id="IPR007848">
    <property type="entry name" value="Small_mtfrase_dom"/>
</dbReference>
<dbReference type="CDD" id="cd02440">
    <property type="entry name" value="AdoMet_MTases"/>
    <property type="match status" value="1"/>
</dbReference>
<dbReference type="InterPro" id="IPR002052">
    <property type="entry name" value="DNA_methylase_N6_adenine_CS"/>
</dbReference>
<dbReference type="EMBL" id="AODH01000022">
    <property type="protein sequence ID" value="EUJ40061.1"/>
    <property type="molecule type" value="Genomic_DNA"/>
</dbReference>
<dbReference type="EC" id="2.1.1.297" evidence="5"/>
<dbReference type="InterPro" id="IPR019874">
    <property type="entry name" value="RF_methyltr_PrmC"/>
</dbReference>
<evidence type="ECO:0000256" key="1">
    <source>
        <dbReference type="ARBA" id="ARBA00022603"/>
    </source>
</evidence>
<dbReference type="InterPro" id="IPR040758">
    <property type="entry name" value="PrmC_N"/>
</dbReference>
<dbReference type="OrthoDB" id="9800643at2"/>
<dbReference type="GO" id="GO:0003676">
    <property type="term" value="F:nucleic acid binding"/>
    <property type="evidence" value="ECO:0007669"/>
    <property type="project" value="InterPro"/>
</dbReference>
<feature type="binding site" evidence="5">
    <location>
        <position position="141"/>
    </location>
    <ligand>
        <name>S-adenosyl-L-methionine</name>
        <dbReference type="ChEBI" id="CHEBI:59789"/>
    </ligand>
</feature>
<dbReference type="RefSeq" id="WP_035314418.1">
    <property type="nucleotide sequence ID" value="NZ_AODH01000022.1"/>
</dbReference>
<evidence type="ECO:0000313" key="8">
    <source>
        <dbReference type="EMBL" id="EUJ40061.1"/>
    </source>
</evidence>
<feature type="domain" description="Release factor glutamine methyltransferase N-terminal" evidence="7">
    <location>
        <begin position="5"/>
        <end position="73"/>
    </location>
</feature>
<dbReference type="AlphaFoldDB" id="W7CWC4"/>
<reference evidence="8 9" key="1">
    <citation type="submission" date="2012-12" db="EMBL/GenBank/DDBJ databases">
        <title>Novel taxa of Listeriaceae from agricultural environments in the United States.</title>
        <authorList>
            <person name="den Bakker H.C."/>
            <person name="Allred A."/>
            <person name="Warchocki S."/>
            <person name="Wright E.M."/>
            <person name="Burrell A."/>
            <person name="Nightingale K.K."/>
            <person name="Kephart D."/>
            <person name="Wiedmann M."/>
        </authorList>
    </citation>
    <scope>NUCLEOTIDE SEQUENCE [LARGE SCALE GENOMIC DNA]</scope>
    <source>
        <strain evidence="8 9">FSL F6-1037</strain>
    </source>
</reference>
<dbReference type="PATRIC" id="fig|1265861.3.peg.1276"/>
<gene>
    <name evidence="5" type="primary">prmC</name>
    <name evidence="8" type="ORF">BCAMP_06445</name>
</gene>
<dbReference type="Proteomes" id="UP000019243">
    <property type="component" value="Unassembled WGS sequence"/>
</dbReference>
<evidence type="ECO:0000259" key="7">
    <source>
        <dbReference type="Pfam" id="PF17827"/>
    </source>
</evidence>
<feature type="domain" description="Methyltransferase small" evidence="6">
    <location>
        <begin position="100"/>
        <end position="195"/>
    </location>
</feature>
<comment type="catalytic activity">
    <reaction evidence="4 5">
        <text>L-glutaminyl-[peptide chain release factor] + S-adenosyl-L-methionine = N(5)-methyl-L-glutaminyl-[peptide chain release factor] + S-adenosyl-L-homocysteine + H(+)</text>
        <dbReference type="Rhea" id="RHEA:42896"/>
        <dbReference type="Rhea" id="RHEA-COMP:10271"/>
        <dbReference type="Rhea" id="RHEA-COMP:10272"/>
        <dbReference type="ChEBI" id="CHEBI:15378"/>
        <dbReference type="ChEBI" id="CHEBI:30011"/>
        <dbReference type="ChEBI" id="CHEBI:57856"/>
        <dbReference type="ChEBI" id="CHEBI:59789"/>
        <dbReference type="ChEBI" id="CHEBI:61891"/>
        <dbReference type="EC" id="2.1.1.297"/>
    </reaction>
</comment>
<comment type="caution">
    <text evidence="8">The sequence shown here is derived from an EMBL/GenBank/DDBJ whole genome shotgun (WGS) entry which is preliminary data.</text>
</comment>
<dbReference type="NCBIfam" id="TIGR03534">
    <property type="entry name" value="RF_mod_PrmC"/>
    <property type="match status" value="1"/>
</dbReference>
<protein>
    <recommendedName>
        <fullName evidence="5">Release factor glutamine methyltransferase</fullName>
        <shortName evidence="5">RF MTase</shortName>
        <ecNumber evidence="5">2.1.1.297</ecNumber>
    </recommendedName>
    <alternativeName>
        <fullName evidence="5">N5-glutamine methyltransferase PrmC</fullName>
    </alternativeName>
    <alternativeName>
        <fullName evidence="5">Protein-(glutamine-N5) MTase PrmC</fullName>
    </alternativeName>
    <alternativeName>
        <fullName evidence="5">Protein-glutamine N-methyltransferase PrmC</fullName>
    </alternativeName>
</protein>
<dbReference type="PANTHER" id="PTHR18895:SF74">
    <property type="entry name" value="MTRF1L RELEASE FACTOR GLUTAMINE METHYLTRANSFERASE"/>
    <property type="match status" value="1"/>
</dbReference>
<dbReference type="HAMAP" id="MF_02126">
    <property type="entry name" value="RF_methyltr_PrmC"/>
    <property type="match status" value="1"/>
</dbReference>
<dbReference type="Gene3D" id="1.10.8.10">
    <property type="entry name" value="DNA helicase RuvA subunit, C-terminal domain"/>
    <property type="match status" value="1"/>
</dbReference>
<keyword evidence="3 5" id="KW-0949">S-adenosyl-L-methionine</keyword>
<dbReference type="NCBIfam" id="TIGR00536">
    <property type="entry name" value="hemK_fam"/>
    <property type="match status" value="1"/>
</dbReference>
<name>W7CWC4_9LIST</name>
<evidence type="ECO:0000313" key="9">
    <source>
        <dbReference type="Proteomes" id="UP000019243"/>
    </source>
</evidence>